<evidence type="ECO:0000259" key="6">
    <source>
        <dbReference type="PROSITE" id="PS50977"/>
    </source>
</evidence>
<accession>A0ABQ3EP80</accession>
<sequence>MGAGGADMAGRPRSVDDATVLRAAVEVMGRTGPAGLTLAAVAREAGLVAGTLVQRFGSKRGLLLALAARGGAEFEELRERVCREHRPALDALAELITSTWSPMATPASYANHLAFLCSDLTDPEFRHLALASQEAHRGACHALLGRAADAGELRPGTDITALTETVQAAVTGAGLLWAVDHEGGLAQRQRAALAAVLAPYRTGAAEPAPYRTGAAHRRDPA</sequence>
<dbReference type="PANTHER" id="PTHR47506">
    <property type="entry name" value="TRANSCRIPTIONAL REGULATORY PROTEIN"/>
    <property type="match status" value="1"/>
</dbReference>
<keyword evidence="8" id="KW-1185">Reference proteome</keyword>
<evidence type="ECO:0000256" key="3">
    <source>
        <dbReference type="ARBA" id="ARBA00023125"/>
    </source>
</evidence>
<reference evidence="8" key="1">
    <citation type="journal article" date="2019" name="Int. J. Syst. Evol. Microbiol.">
        <title>The Global Catalogue of Microorganisms (GCM) 10K type strain sequencing project: providing services to taxonomists for standard genome sequencing and annotation.</title>
        <authorList>
            <consortium name="The Broad Institute Genomics Platform"/>
            <consortium name="The Broad Institute Genome Sequencing Center for Infectious Disease"/>
            <person name="Wu L."/>
            <person name="Ma J."/>
        </authorList>
    </citation>
    <scope>NUCLEOTIDE SEQUENCE [LARGE SCALE GENOMIC DNA]</scope>
    <source>
        <strain evidence="8">JCM 4738</strain>
    </source>
</reference>
<protein>
    <submittedName>
        <fullName evidence="7">TetR family transcriptional regulator</fullName>
    </submittedName>
</protein>
<feature type="DNA-binding region" description="H-T-H motif" evidence="5">
    <location>
        <begin position="37"/>
        <end position="56"/>
    </location>
</feature>
<comment type="caution">
    <text evidence="7">The sequence shown here is derived from an EMBL/GenBank/DDBJ whole genome shotgun (WGS) entry which is preliminary data.</text>
</comment>
<keyword evidence="2" id="KW-0805">Transcription regulation</keyword>
<proteinExistence type="predicted"/>
<evidence type="ECO:0000256" key="5">
    <source>
        <dbReference type="PROSITE-ProRule" id="PRU00335"/>
    </source>
</evidence>
<keyword evidence="4" id="KW-0804">Transcription</keyword>
<dbReference type="InterPro" id="IPR009057">
    <property type="entry name" value="Homeodomain-like_sf"/>
</dbReference>
<dbReference type="SUPFAM" id="SSF46689">
    <property type="entry name" value="Homeodomain-like"/>
    <property type="match status" value="1"/>
</dbReference>
<evidence type="ECO:0000256" key="1">
    <source>
        <dbReference type="ARBA" id="ARBA00022491"/>
    </source>
</evidence>
<evidence type="ECO:0000313" key="7">
    <source>
        <dbReference type="EMBL" id="GHB46162.1"/>
    </source>
</evidence>
<name>A0ABQ3EP80_9ACTN</name>
<organism evidence="7 8">
    <name type="scientific">Streptomyces cirratus</name>
    <dbReference type="NCBI Taxonomy" id="68187"/>
    <lineage>
        <taxon>Bacteria</taxon>
        <taxon>Bacillati</taxon>
        <taxon>Actinomycetota</taxon>
        <taxon>Actinomycetes</taxon>
        <taxon>Kitasatosporales</taxon>
        <taxon>Streptomycetaceae</taxon>
        <taxon>Streptomyces</taxon>
    </lineage>
</organism>
<dbReference type="Pfam" id="PF13977">
    <property type="entry name" value="TetR_C_6"/>
    <property type="match status" value="1"/>
</dbReference>
<dbReference type="InterPro" id="IPR039538">
    <property type="entry name" value="BetI_C"/>
</dbReference>
<keyword evidence="3 5" id="KW-0238">DNA-binding</keyword>
<dbReference type="InterPro" id="IPR036271">
    <property type="entry name" value="Tet_transcr_reg_TetR-rel_C_sf"/>
</dbReference>
<dbReference type="Gene3D" id="1.10.357.10">
    <property type="entry name" value="Tetracycline Repressor, domain 2"/>
    <property type="match status" value="1"/>
</dbReference>
<dbReference type="EMBL" id="BMVP01000002">
    <property type="protein sequence ID" value="GHB46162.1"/>
    <property type="molecule type" value="Genomic_DNA"/>
</dbReference>
<dbReference type="InterPro" id="IPR001647">
    <property type="entry name" value="HTH_TetR"/>
</dbReference>
<evidence type="ECO:0000256" key="4">
    <source>
        <dbReference type="ARBA" id="ARBA00023163"/>
    </source>
</evidence>
<dbReference type="Pfam" id="PF00440">
    <property type="entry name" value="TetR_N"/>
    <property type="match status" value="1"/>
</dbReference>
<dbReference type="Proteomes" id="UP000642673">
    <property type="component" value="Unassembled WGS sequence"/>
</dbReference>
<evidence type="ECO:0000256" key="2">
    <source>
        <dbReference type="ARBA" id="ARBA00023015"/>
    </source>
</evidence>
<dbReference type="SUPFAM" id="SSF48498">
    <property type="entry name" value="Tetracyclin repressor-like, C-terminal domain"/>
    <property type="match status" value="1"/>
</dbReference>
<gene>
    <name evidence="7" type="ORF">GCM10010347_14720</name>
</gene>
<feature type="domain" description="HTH tetR-type" evidence="6">
    <location>
        <begin position="14"/>
        <end position="74"/>
    </location>
</feature>
<keyword evidence="1" id="KW-0678">Repressor</keyword>
<dbReference type="PANTHER" id="PTHR47506:SF1">
    <property type="entry name" value="HTH-TYPE TRANSCRIPTIONAL REGULATOR YJDC"/>
    <property type="match status" value="1"/>
</dbReference>
<evidence type="ECO:0000313" key="8">
    <source>
        <dbReference type="Proteomes" id="UP000642673"/>
    </source>
</evidence>
<dbReference type="PROSITE" id="PS50977">
    <property type="entry name" value="HTH_TETR_2"/>
    <property type="match status" value="1"/>
</dbReference>